<reference evidence="2" key="1">
    <citation type="journal article" date="2021" name="Nat. Commun.">
        <title>Genetic determinants of endophytism in the Arabidopsis root mycobiome.</title>
        <authorList>
            <person name="Mesny F."/>
            <person name="Miyauchi S."/>
            <person name="Thiergart T."/>
            <person name="Pickel B."/>
            <person name="Atanasova L."/>
            <person name="Karlsson M."/>
            <person name="Huettel B."/>
            <person name="Barry K.W."/>
            <person name="Haridas S."/>
            <person name="Chen C."/>
            <person name="Bauer D."/>
            <person name="Andreopoulos W."/>
            <person name="Pangilinan J."/>
            <person name="LaButti K."/>
            <person name="Riley R."/>
            <person name="Lipzen A."/>
            <person name="Clum A."/>
            <person name="Drula E."/>
            <person name="Henrissat B."/>
            <person name="Kohler A."/>
            <person name="Grigoriev I.V."/>
            <person name="Martin F.M."/>
            <person name="Hacquard S."/>
        </authorList>
    </citation>
    <scope>NUCLEOTIDE SEQUENCE</scope>
    <source>
        <strain evidence="2">MPI-CAGE-AT-0021</strain>
    </source>
</reference>
<keyword evidence="1" id="KW-0812">Transmembrane</keyword>
<sequence>MLLPSNPMRLAGRITPTPMLLSRDAVLHPATAYDPSMTLKILILASSFGWFFFGVMSILFINNQGRAGRWIPEWYLDSRVSRWDMLLVINYLDDLAYDTNAQQTDFLK</sequence>
<dbReference type="EMBL" id="JAGMUU010000003">
    <property type="protein sequence ID" value="KAH7157419.1"/>
    <property type="molecule type" value="Genomic_DNA"/>
</dbReference>
<dbReference type="AlphaFoldDB" id="A0A9P9FB16"/>
<gene>
    <name evidence="2" type="ORF">B0J13DRAFT_617516</name>
</gene>
<protein>
    <submittedName>
        <fullName evidence="2">Uncharacterized protein</fullName>
    </submittedName>
</protein>
<dbReference type="OrthoDB" id="4927953at2759"/>
<keyword evidence="3" id="KW-1185">Reference proteome</keyword>
<name>A0A9P9FB16_9HYPO</name>
<comment type="caution">
    <text evidence="2">The sequence shown here is derived from an EMBL/GenBank/DDBJ whole genome shotgun (WGS) entry which is preliminary data.</text>
</comment>
<keyword evidence="1" id="KW-0472">Membrane</keyword>
<feature type="transmembrane region" description="Helical" evidence="1">
    <location>
        <begin position="41"/>
        <end position="61"/>
    </location>
</feature>
<evidence type="ECO:0000256" key="1">
    <source>
        <dbReference type="SAM" id="Phobius"/>
    </source>
</evidence>
<evidence type="ECO:0000313" key="2">
    <source>
        <dbReference type="EMBL" id="KAH7157419.1"/>
    </source>
</evidence>
<keyword evidence="1" id="KW-1133">Transmembrane helix</keyword>
<accession>A0A9P9FB16</accession>
<dbReference type="Proteomes" id="UP000717696">
    <property type="component" value="Unassembled WGS sequence"/>
</dbReference>
<proteinExistence type="predicted"/>
<organism evidence="2 3">
    <name type="scientific">Dactylonectria estremocensis</name>
    <dbReference type="NCBI Taxonomy" id="1079267"/>
    <lineage>
        <taxon>Eukaryota</taxon>
        <taxon>Fungi</taxon>
        <taxon>Dikarya</taxon>
        <taxon>Ascomycota</taxon>
        <taxon>Pezizomycotina</taxon>
        <taxon>Sordariomycetes</taxon>
        <taxon>Hypocreomycetidae</taxon>
        <taxon>Hypocreales</taxon>
        <taxon>Nectriaceae</taxon>
        <taxon>Dactylonectria</taxon>
    </lineage>
</organism>
<evidence type="ECO:0000313" key="3">
    <source>
        <dbReference type="Proteomes" id="UP000717696"/>
    </source>
</evidence>